<evidence type="ECO:0000313" key="3">
    <source>
        <dbReference type="Proteomes" id="UP000600774"/>
    </source>
</evidence>
<dbReference type="Proteomes" id="UP000600774">
    <property type="component" value="Unassembled WGS sequence"/>
</dbReference>
<comment type="caution">
    <text evidence="2">The sequence shown here is derived from an EMBL/GenBank/DDBJ whole genome shotgun (WGS) entry which is preliminary data.</text>
</comment>
<feature type="transmembrane region" description="Helical" evidence="1">
    <location>
        <begin position="20"/>
        <end position="40"/>
    </location>
</feature>
<keyword evidence="1" id="KW-0472">Membrane</keyword>
<reference evidence="2" key="1">
    <citation type="journal article" date="2020" name="bioRxiv">
        <title>A rank-normalized archaeal taxonomy based on genome phylogeny resolves widespread incomplete and uneven classifications.</title>
        <authorList>
            <person name="Rinke C."/>
            <person name="Chuvochina M."/>
            <person name="Mussig A.J."/>
            <person name="Chaumeil P.-A."/>
            <person name="Waite D.W."/>
            <person name="Whitman W.B."/>
            <person name="Parks D.H."/>
            <person name="Hugenholtz P."/>
        </authorList>
    </citation>
    <scope>NUCLEOTIDE SEQUENCE</scope>
    <source>
        <strain evidence="2">UBA8876</strain>
    </source>
</reference>
<name>A0A832SIJ0_9EURY</name>
<evidence type="ECO:0000256" key="1">
    <source>
        <dbReference type="SAM" id="Phobius"/>
    </source>
</evidence>
<gene>
    <name evidence="2" type="ORF">HA338_07815</name>
</gene>
<dbReference type="AlphaFoldDB" id="A0A832SIJ0"/>
<keyword evidence="1" id="KW-1133">Transmembrane helix</keyword>
<sequence>MEGYRLIRFTGTGCNCRVLIIALQTSVLIIQFFRDLLLLFQGFYKKAKA</sequence>
<protein>
    <submittedName>
        <fullName evidence="2">Uncharacterized protein</fullName>
    </submittedName>
</protein>
<keyword evidence="1" id="KW-0812">Transmembrane</keyword>
<dbReference type="EMBL" id="DUJU01000089">
    <property type="protein sequence ID" value="HIH93940.1"/>
    <property type="molecule type" value="Genomic_DNA"/>
</dbReference>
<proteinExistence type="predicted"/>
<accession>A0A832SIJ0</accession>
<evidence type="ECO:0000313" key="2">
    <source>
        <dbReference type="EMBL" id="HIH93940.1"/>
    </source>
</evidence>
<organism evidence="2 3">
    <name type="scientific">Methanosarcina acetivorans</name>
    <dbReference type="NCBI Taxonomy" id="2214"/>
    <lineage>
        <taxon>Archaea</taxon>
        <taxon>Methanobacteriati</taxon>
        <taxon>Methanobacteriota</taxon>
        <taxon>Stenosarchaea group</taxon>
        <taxon>Methanomicrobia</taxon>
        <taxon>Methanosarcinales</taxon>
        <taxon>Methanosarcinaceae</taxon>
        <taxon>Methanosarcina</taxon>
    </lineage>
</organism>